<feature type="domain" description="Transcription regulator PadR N-terminal" evidence="1">
    <location>
        <begin position="14"/>
        <end position="89"/>
    </location>
</feature>
<dbReference type="SUPFAM" id="SSF46785">
    <property type="entry name" value="Winged helix' DNA-binding domain"/>
    <property type="match status" value="1"/>
</dbReference>
<dbReference type="OrthoDB" id="8443918at2"/>
<dbReference type="STRING" id="455432.AWN90_01520"/>
<dbReference type="InterPro" id="IPR036390">
    <property type="entry name" value="WH_DNA-bd_sf"/>
</dbReference>
<dbReference type="PANTHER" id="PTHR43252">
    <property type="entry name" value="TRANSCRIPTIONAL REGULATOR YQJI"/>
    <property type="match status" value="1"/>
</dbReference>
<evidence type="ECO:0000313" key="3">
    <source>
        <dbReference type="Proteomes" id="UP000076512"/>
    </source>
</evidence>
<proteinExistence type="predicted"/>
<comment type="caution">
    <text evidence="2">The sequence shown here is derived from an EMBL/GenBank/DDBJ whole genome shotgun (WGS) entry which is preliminary data.</text>
</comment>
<evidence type="ECO:0000259" key="1">
    <source>
        <dbReference type="Pfam" id="PF03551"/>
    </source>
</evidence>
<dbReference type="RefSeq" id="WP_067576990.1">
    <property type="nucleotide sequence ID" value="NZ_JABMCZ010000003.1"/>
</dbReference>
<dbReference type="AlphaFoldDB" id="A0A164KJS5"/>
<dbReference type="Gene3D" id="1.10.10.10">
    <property type="entry name" value="Winged helix-like DNA-binding domain superfamily/Winged helix DNA-binding domain"/>
    <property type="match status" value="1"/>
</dbReference>
<organism evidence="2 3">
    <name type="scientific">Nocardia terpenica</name>
    <dbReference type="NCBI Taxonomy" id="455432"/>
    <lineage>
        <taxon>Bacteria</taxon>
        <taxon>Bacillati</taxon>
        <taxon>Actinomycetota</taxon>
        <taxon>Actinomycetes</taxon>
        <taxon>Mycobacteriales</taxon>
        <taxon>Nocardiaceae</taxon>
        <taxon>Nocardia</taxon>
    </lineage>
</organism>
<evidence type="ECO:0000313" key="2">
    <source>
        <dbReference type="EMBL" id="KZM71465.1"/>
    </source>
</evidence>
<dbReference type="EMBL" id="LWGR01000012">
    <property type="protein sequence ID" value="KZM71465.1"/>
    <property type="molecule type" value="Genomic_DNA"/>
</dbReference>
<keyword evidence="3" id="KW-1185">Reference proteome</keyword>
<dbReference type="InterPro" id="IPR036388">
    <property type="entry name" value="WH-like_DNA-bd_sf"/>
</dbReference>
<accession>A0A164KJS5</accession>
<sequence>MVKQVELTPLAISVLALLDERPMHPYEMYQLLLSRREDYLVKIRPGSLYHTVAKLAEQGLAQAEGTDRSGNRPERTIYRSTEAGTAALRARIAAIIRRPVREYPLFPLAMSEAHNLPADEVVTLLHERIGLLDNEIAEIDVVHAWLVGNTVPRRYWMVIEYLAGQIRAEVSWLRGVVADLRDGTLPWEQFAPDGTRIGASTGELGADWGAALPADIAIDPRLSPPAASSDRK</sequence>
<protein>
    <submittedName>
        <fullName evidence="2">Transcriptional regulator</fullName>
    </submittedName>
</protein>
<dbReference type="Proteomes" id="UP000076512">
    <property type="component" value="Unassembled WGS sequence"/>
</dbReference>
<name>A0A164KJS5_9NOCA</name>
<dbReference type="InterPro" id="IPR005149">
    <property type="entry name" value="Tscrpt_reg_PadR_N"/>
</dbReference>
<dbReference type="Pfam" id="PF03551">
    <property type="entry name" value="PadR"/>
    <property type="match status" value="1"/>
</dbReference>
<dbReference type="PANTHER" id="PTHR43252:SF2">
    <property type="entry name" value="TRANSCRIPTION REGULATOR, PADR-LIKE FAMILY"/>
    <property type="match status" value="1"/>
</dbReference>
<gene>
    <name evidence="2" type="ORF">AWN90_01520</name>
</gene>
<reference evidence="2 3" key="1">
    <citation type="submission" date="2016-04" db="EMBL/GenBank/DDBJ databases">
        <authorList>
            <person name="Evans L.H."/>
            <person name="Alamgir A."/>
            <person name="Owens N."/>
            <person name="Weber N.D."/>
            <person name="Virtaneva K."/>
            <person name="Barbian K."/>
            <person name="Babar A."/>
            <person name="Rosenke K."/>
        </authorList>
    </citation>
    <scope>NUCLEOTIDE SEQUENCE [LARGE SCALE GENOMIC DNA]</scope>
    <source>
        <strain evidence="2 3">IFM 0406</strain>
    </source>
</reference>